<reference evidence="1" key="1">
    <citation type="journal article" date="2020" name="Nature">
        <title>Giant virus diversity and host interactions through global metagenomics.</title>
        <authorList>
            <person name="Schulz F."/>
            <person name="Roux S."/>
            <person name="Paez-Espino D."/>
            <person name="Jungbluth S."/>
            <person name="Walsh D.A."/>
            <person name="Denef V.J."/>
            <person name="McMahon K.D."/>
            <person name="Konstantinidis K.T."/>
            <person name="Eloe-Fadrosh E.A."/>
            <person name="Kyrpides N.C."/>
            <person name="Woyke T."/>
        </authorList>
    </citation>
    <scope>NUCLEOTIDE SEQUENCE</scope>
    <source>
        <strain evidence="1">GVMAG-M-3300023184-89</strain>
    </source>
</reference>
<accession>A0A6C0IJW7</accession>
<sequence length="222" mass="26477">MLDKKYTQWFPQLTIDILEQYGECKIVKLFVGKHDLHQKFFRYTVMNILSDGKWSKELIKRNKNKIMHTYIVCTVIYEESEIDIMISKELYLTCNKYDDAIKKYPVKRELYALESFDENINITMNSLLEQTIKNIGDEHYFIWAPWSSCQDFAKDILVTVDAYNYKRLLLNKSANNIRLYDDKTQKFIIQNLNNVIDEMPSPVHIFFNSYTAVMKKLYNISL</sequence>
<dbReference type="EMBL" id="MN740194">
    <property type="protein sequence ID" value="QHT92726.1"/>
    <property type="molecule type" value="Genomic_DNA"/>
</dbReference>
<organism evidence="1">
    <name type="scientific">viral metagenome</name>
    <dbReference type="NCBI Taxonomy" id="1070528"/>
    <lineage>
        <taxon>unclassified sequences</taxon>
        <taxon>metagenomes</taxon>
        <taxon>organismal metagenomes</taxon>
    </lineage>
</organism>
<dbReference type="AlphaFoldDB" id="A0A6C0IJW7"/>
<proteinExistence type="predicted"/>
<protein>
    <submittedName>
        <fullName evidence="1">Uncharacterized protein</fullName>
    </submittedName>
</protein>
<name>A0A6C0IJW7_9ZZZZ</name>
<evidence type="ECO:0000313" key="1">
    <source>
        <dbReference type="EMBL" id="QHT92726.1"/>
    </source>
</evidence>